<reference evidence="1" key="1">
    <citation type="journal article" date="2023" name="G3 (Bethesda)">
        <title>A reference genome for the long-term kleptoplast-retaining sea slug Elysia crispata morphotype clarki.</title>
        <authorList>
            <person name="Eastman K.E."/>
            <person name="Pendleton A.L."/>
            <person name="Shaikh M.A."/>
            <person name="Suttiyut T."/>
            <person name="Ogas R."/>
            <person name="Tomko P."/>
            <person name="Gavelis G."/>
            <person name="Widhalm J.R."/>
            <person name="Wisecaver J.H."/>
        </authorList>
    </citation>
    <scope>NUCLEOTIDE SEQUENCE</scope>
    <source>
        <strain evidence="1">ECLA1</strain>
    </source>
</reference>
<keyword evidence="2" id="KW-1185">Reference proteome</keyword>
<comment type="caution">
    <text evidence="1">The sequence shown here is derived from an EMBL/GenBank/DDBJ whole genome shotgun (WGS) entry which is preliminary data.</text>
</comment>
<protein>
    <submittedName>
        <fullName evidence="1">Uncharacterized protein</fullName>
    </submittedName>
</protein>
<organism evidence="1 2">
    <name type="scientific">Elysia crispata</name>
    <name type="common">lettuce slug</name>
    <dbReference type="NCBI Taxonomy" id="231223"/>
    <lineage>
        <taxon>Eukaryota</taxon>
        <taxon>Metazoa</taxon>
        <taxon>Spiralia</taxon>
        <taxon>Lophotrochozoa</taxon>
        <taxon>Mollusca</taxon>
        <taxon>Gastropoda</taxon>
        <taxon>Heterobranchia</taxon>
        <taxon>Euthyneura</taxon>
        <taxon>Panpulmonata</taxon>
        <taxon>Sacoglossa</taxon>
        <taxon>Placobranchoidea</taxon>
        <taxon>Plakobranchidae</taxon>
        <taxon>Elysia</taxon>
    </lineage>
</organism>
<sequence>MVATKLSDGRTIELKTFLKSWSSRNSTSVHTYTKVPAPKRGEKSRTLPFSALKFRSVAPDAVHEIVCSSTIGRFIQTRA</sequence>
<evidence type="ECO:0000313" key="1">
    <source>
        <dbReference type="EMBL" id="KAK3797466.1"/>
    </source>
</evidence>
<gene>
    <name evidence="1" type="ORF">RRG08_049298</name>
</gene>
<name>A0AAE1B235_9GAST</name>
<dbReference type="Proteomes" id="UP001283361">
    <property type="component" value="Unassembled WGS sequence"/>
</dbReference>
<dbReference type="AlphaFoldDB" id="A0AAE1B235"/>
<proteinExistence type="predicted"/>
<accession>A0AAE1B235</accession>
<evidence type="ECO:0000313" key="2">
    <source>
        <dbReference type="Proteomes" id="UP001283361"/>
    </source>
</evidence>
<dbReference type="EMBL" id="JAWDGP010000761">
    <property type="protein sequence ID" value="KAK3797466.1"/>
    <property type="molecule type" value="Genomic_DNA"/>
</dbReference>